<dbReference type="Gene3D" id="3.20.20.80">
    <property type="entry name" value="Glycosidases"/>
    <property type="match status" value="1"/>
</dbReference>
<dbReference type="InterPro" id="IPR008979">
    <property type="entry name" value="Galactose-bd-like_sf"/>
</dbReference>
<accession>A0ABV5FEJ1</accession>
<evidence type="ECO:0000259" key="7">
    <source>
        <dbReference type="Pfam" id="PF16355"/>
    </source>
</evidence>
<dbReference type="PANTHER" id="PTHR42732:SF1">
    <property type="entry name" value="BETA-MANNOSIDASE"/>
    <property type="match status" value="1"/>
</dbReference>
<dbReference type="InterPro" id="IPR006101">
    <property type="entry name" value="Glyco_hydro_2"/>
</dbReference>
<comment type="similarity">
    <text evidence="1">Belongs to the glycosyl hydrolase 2 family.</text>
</comment>
<dbReference type="InterPro" id="IPR006102">
    <property type="entry name" value="Ig-like_GH2"/>
</dbReference>
<reference evidence="9 10" key="1">
    <citation type="submission" date="2024-09" db="EMBL/GenBank/DDBJ databases">
        <authorList>
            <person name="Sun Q."/>
            <person name="Mori K."/>
        </authorList>
    </citation>
    <scope>NUCLEOTIDE SEQUENCE [LARGE SCALE GENOMIC DNA]</scope>
    <source>
        <strain evidence="9 10">CECT 8622</strain>
    </source>
</reference>
<dbReference type="EMBL" id="JBHMFC010000101">
    <property type="protein sequence ID" value="MFB9057868.1"/>
    <property type="molecule type" value="Genomic_DNA"/>
</dbReference>
<gene>
    <name evidence="9" type="ORF">ACFFU9_14070</name>
</gene>
<dbReference type="Pfam" id="PF13290">
    <property type="entry name" value="CHB_HEX_C_1"/>
    <property type="match status" value="1"/>
</dbReference>
<name>A0ABV5FEJ1_9FLAO</name>
<dbReference type="InterPro" id="IPR006103">
    <property type="entry name" value="Glyco_hydro_2_cat"/>
</dbReference>
<dbReference type="Gene3D" id="2.60.40.10">
    <property type="entry name" value="Immunoglobulins"/>
    <property type="match status" value="3"/>
</dbReference>
<dbReference type="SUPFAM" id="SSF49303">
    <property type="entry name" value="beta-Galactosidase/glucuronidase domain"/>
    <property type="match status" value="1"/>
</dbReference>
<dbReference type="InterPro" id="IPR017853">
    <property type="entry name" value="GH"/>
</dbReference>
<feature type="domain" description="Glycoside hydrolase family 2 immunoglobulin-like beta-sandwich" evidence="4">
    <location>
        <begin position="208"/>
        <end position="305"/>
    </location>
</feature>
<dbReference type="InterPro" id="IPR032311">
    <property type="entry name" value="DUF4982"/>
</dbReference>
<evidence type="ECO:0000259" key="8">
    <source>
        <dbReference type="Pfam" id="PF18565"/>
    </source>
</evidence>
<dbReference type="Pfam" id="PF00703">
    <property type="entry name" value="Glyco_hydro_2"/>
    <property type="match status" value="1"/>
</dbReference>
<evidence type="ECO:0000259" key="5">
    <source>
        <dbReference type="Pfam" id="PF02836"/>
    </source>
</evidence>
<sequence length="1038" mass="117232">MGRYIKICKKTGISLMLLFVVSIIVIACKSSSNEFNKSEQVSTRSRSNFDANWKFIQEDVSGAEQVAFNDASWRTLNLPHDWSIEGEYDENNPMGDQAGYLPAGFGWYRKTIEVPQAWKGKHIEITFDGVFMNSTVYANGQELGTRPYGWISFAYDVSAIAENSNTITFAVRVDNDKQPAARWYTGSGIYAHTWIDVKNKTHISRDGIFIKTVDNKVFIETEFTSENAEERQAVLVTSVVDASGNTVASSNETIQFNSNEIFKNELVINQPNRWSVETPYLYTLKTELLLNKDVVDVVETKFGVRDIEWIAETGMWINGKNVKLQGVCNHQDAGALGAAVPDKILRFRIQQLKDMGVNAIRTSHNPQTPIFYEICDELGMMVMDEIFDGWKQKAKNDYGAHHFDAWWKRDVTDWIKRDRNHPSIVIYSVGNETGGDVAKDLVEACHAMDSTRPVTSGHSGSDFMDVLGVNGGSEKQGFLENLEKNQEGKVFIGTENTHSWQVRGYYRTKTWFRDGYPNKNQRPYELPDLTEKEVFTHDWIEDSERKNRKQIFNSSYDNATVRVSSRLNIEQLRDIPAYAGSFRWTGHDYIGEAGYVHGGWPFKAFMGGAIDLANFEKDLFYLYQSQWTTKPMVHILPHWTHPKVDIGTEIPVWVYSNTDEVELFFNDTSLGKQKPGTDWDKMQCQWMVKWQPGTLKAIGYKNGVVVSEEIIKTAKEPSKIKLSIDGEPLQNQANDIVQVRVSTTDADGVFYPYGENRTYFHVVGDGKIKALDNGSPVDVEQHVGPNNRKAFYGLTRAYIESTNESGAINIIASSILGEKKQITSNKVSIDTQIINLRGDNIQPKIEVYYTVNGEEPTIDSSKYSQSFEIQPETVVKALVVIDGKPTQILEEKFGKNEGFTWNENTVNNQDIGEQAEEATLHNASVKKDGANFKGKGYVSMDKVKGASISWYQENDGGAGKTDLYIRYSVKTNDAEGTFIKLIVNGKTINEKLLLPNTTNLGTSWNQVNIPIRIDRGANIIKIETVENNGVFIDEIMFK</sequence>
<evidence type="ECO:0000256" key="2">
    <source>
        <dbReference type="ARBA" id="ARBA00022801"/>
    </source>
</evidence>
<feature type="domain" description="DUF4982" evidence="7">
    <location>
        <begin position="647"/>
        <end position="706"/>
    </location>
</feature>
<dbReference type="GO" id="GO:0016787">
    <property type="term" value="F:hydrolase activity"/>
    <property type="evidence" value="ECO:0007669"/>
    <property type="project" value="UniProtKB-KW"/>
</dbReference>
<dbReference type="PANTHER" id="PTHR42732">
    <property type="entry name" value="BETA-GALACTOSIDASE"/>
    <property type="match status" value="1"/>
</dbReference>
<dbReference type="Pfam" id="PF02836">
    <property type="entry name" value="Glyco_hydro_2_C"/>
    <property type="match status" value="1"/>
</dbReference>
<evidence type="ECO:0000256" key="1">
    <source>
        <dbReference type="ARBA" id="ARBA00007401"/>
    </source>
</evidence>
<dbReference type="InterPro" id="IPR059177">
    <property type="entry name" value="GH29D-like_dom"/>
</dbReference>
<keyword evidence="2 9" id="KW-0378">Hydrolase</keyword>
<keyword evidence="10" id="KW-1185">Reference proteome</keyword>
<dbReference type="InterPro" id="IPR013783">
    <property type="entry name" value="Ig-like_fold"/>
</dbReference>
<organism evidence="9 10">
    <name type="scientific">Mariniflexile ostreae</name>
    <dbReference type="NCBI Taxonomy" id="1520892"/>
    <lineage>
        <taxon>Bacteria</taxon>
        <taxon>Pseudomonadati</taxon>
        <taxon>Bacteroidota</taxon>
        <taxon>Flavobacteriia</taxon>
        <taxon>Flavobacteriales</taxon>
        <taxon>Flavobacteriaceae</taxon>
        <taxon>Mariniflexile</taxon>
    </lineage>
</organism>
<evidence type="ECO:0000313" key="10">
    <source>
        <dbReference type="Proteomes" id="UP001589585"/>
    </source>
</evidence>
<feature type="domain" description="Glycoside hydrolase family 2 catalytic" evidence="5">
    <location>
        <begin position="312"/>
        <end position="488"/>
    </location>
</feature>
<evidence type="ECO:0000313" key="9">
    <source>
        <dbReference type="EMBL" id="MFB9057868.1"/>
    </source>
</evidence>
<dbReference type="PRINTS" id="PR00132">
    <property type="entry name" value="GLHYDRLASE2"/>
</dbReference>
<dbReference type="Gene3D" id="2.60.120.260">
    <property type="entry name" value="Galactose-binding domain-like"/>
    <property type="match status" value="2"/>
</dbReference>
<evidence type="ECO:0000259" key="6">
    <source>
        <dbReference type="Pfam" id="PF13290"/>
    </source>
</evidence>
<dbReference type="RefSeq" id="WP_379862120.1">
    <property type="nucleotide sequence ID" value="NZ_JBHMFC010000101.1"/>
</dbReference>
<keyword evidence="3" id="KW-0326">Glycosidase</keyword>
<dbReference type="Proteomes" id="UP001589585">
    <property type="component" value="Unassembled WGS sequence"/>
</dbReference>
<dbReference type="SUPFAM" id="SSF51445">
    <property type="entry name" value="(Trans)glycosidases"/>
    <property type="match status" value="1"/>
</dbReference>
<dbReference type="InterPro" id="IPR051913">
    <property type="entry name" value="GH2_Domain-Containing"/>
</dbReference>
<dbReference type="PROSITE" id="PS51257">
    <property type="entry name" value="PROKAR_LIPOPROTEIN"/>
    <property type="match status" value="1"/>
</dbReference>
<dbReference type="InterPro" id="IPR040605">
    <property type="entry name" value="Glyco_hydro2_dom5"/>
</dbReference>
<dbReference type="SUPFAM" id="SSF49785">
    <property type="entry name" value="Galactose-binding domain-like"/>
    <property type="match status" value="2"/>
</dbReference>
<feature type="domain" description="Glycoside hydrolase family 2" evidence="8">
    <location>
        <begin position="720"/>
        <end position="815"/>
    </location>
</feature>
<evidence type="ECO:0000259" key="4">
    <source>
        <dbReference type="Pfam" id="PF00703"/>
    </source>
</evidence>
<comment type="caution">
    <text evidence="9">The sequence shown here is derived from an EMBL/GenBank/DDBJ whole genome shotgun (WGS) entry which is preliminary data.</text>
</comment>
<dbReference type="InterPro" id="IPR036156">
    <property type="entry name" value="Beta-gal/glucu_dom_sf"/>
</dbReference>
<protein>
    <submittedName>
        <fullName evidence="9">Glycoside hydrolase family 2 TIM barrel-domain containing protein</fullName>
    </submittedName>
</protein>
<dbReference type="Pfam" id="PF18565">
    <property type="entry name" value="Glyco_hydro2_C5"/>
    <property type="match status" value="1"/>
</dbReference>
<evidence type="ECO:0000256" key="3">
    <source>
        <dbReference type="ARBA" id="ARBA00023295"/>
    </source>
</evidence>
<feature type="domain" description="GH29D-like beta-sandwich" evidence="6">
    <location>
        <begin position="842"/>
        <end position="884"/>
    </location>
</feature>
<dbReference type="Pfam" id="PF16355">
    <property type="entry name" value="DUF4982"/>
    <property type="match status" value="1"/>
</dbReference>
<proteinExistence type="inferred from homology"/>